<organism evidence="1 2">
    <name type="scientific">Vairimorpha apis BRL 01</name>
    <dbReference type="NCBI Taxonomy" id="1037528"/>
    <lineage>
        <taxon>Eukaryota</taxon>
        <taxon>Fungi</taxon>
        <taxon>Fungi incertae sedis</taxon>
        <taxon>Microsporidia</taxon>
        <taxon>Nosematidae</taxon>
        <taxon>Vairimorpha</taxon>
    </lineage>
</organism>
<dbReference type="VEuPathDB" id="MicrosporidiaDB:NAPIS_ORF01857"/>
<evidence type="ECO:0000313" key="2">
    <source>
        <dbReference type="Proteomes" id="UP000053780"/>
    </source>
</evidence>
<dbReference type="OrthoDB" id="2196255at2759"/>
<dbReference type="AlphaFoldDB" id="T0L7U7"/>
<accession>T0L7U7</accession>
<dbReference type="HOGENOM" id="CLU_109008_0_0_1"/>
<proteinExistence type="predicted"/>
<gene>
    <name evidence="1" type="ORF">NAPIS_ORF01857</name>
</gene>
<reference evidence="1 2" key="1">
    <citation type="journal article" date="2013" name="BMC Genomics">
        <title>Genome sequencing and comparative genomics of honey bee microsporidia, Nosema apis reveal novel insights into host-parasite interactions.</title>
        <authorList>
            <person name="Chen Yp."/>
            <person name="Pettis J.S."/>
            <person name="Zhao Y."/>
            <person name="Liu X."/>
            <person name="Tallon L.J."/>
            <person name="Sadzewicz L.D."/>
            <person name="Li R."/>
            <person name="Zheng H."/>
            <person name="Huang S."/>
            <person name="Zhang X."/>
            <person name="Hamilton M.C."/>
            <person name="Pernal S.F."/>
            <person name="Melathopoulos A.P."/>
            <person name="Yan X."/>
            <person name="Evans J.D."/>
        </authorList>
    </citation>
    <scope>NUCLEOTIDE SEQUENCE [LARGE SCALE GENOMIC DNA]</scope>
    <source>
        <strain evidence="1 2">BRL 01</strain>
    </source>
</reference>
<sequence>MHDFGMHLDRETVAQIIKYESLVHEMIGFEYVYKSAYTKLYAVLVIIQEKECLEKSVKMEMNVEESVNVDIVEKKDVKINKNVDDNIEENVNINSNIVNVNIDKNVDDNNMNISGNIVNINNTIEENIKNKTQTLNKNQIEKMWINGCAFIEKAICIFGTEFSDVEIVIASLEIPYKVFYKLNFEFDVENVEKIRKMVREFNSEI</sequence>
<name>T0L7U7_9MICR</name>
<dbReference type="Proteomes" id="UP000053780">
    <property type="component" value="Unassembled WGS sequence"/>
</dbReference>
<keyword evidence="2" id="KW-1185">Reference proteome</keyword>
<dbReference type="EMBL" id="KE647272">
    <property type="protein sequence ID" value="EQB60574.1"/>
    <property type="molecule type" value="Genomic_DNA"/>
</dbReference>
<protein>
    <submittedName>
        <fullName evidence="1">Uncharacterized protein</fullName>
    </submittedName>
</protein>
<evidence type="ECO:0000313" key="1">
    <source>
        <dbReference type="EMBL" id="EQB60574.1"/>
    </source>
</evidence>